<dbReference type="Pfam" id="PF18962">
    <property type="entry name" value="Por_Secre_tail"/>
    <property type="match status" value="1"/>
</dbReference>
<dbReference type="RefSeq" id="WP_136841179.1">
    <property type="nucleotide sequence ID" value="NZ_SUPL01000002.1"/>
</dbReference>
<keyword evidence="1 2" id="KW-0732">Signal</keyword>
<organism evidence="4 5">
    <name type="scientific">Pontimicrobium aquaticum</name>
    <dbReference type="NCBI Taxonomy" id="2565367"/>
    <lineage>
        <taxon>Bacteria</taxon>
        <taxon>Pseudomonadati</taxon>
        <taxon>Bacteroidota</taxon>
        <taxon>Flavobacteriia</taxon>
        <taxon>Flavobacteriales</taxon>
        <taxon>Flavobacteriaceae</taxon>
        <taxon>Pontimicrobium</taxon>
    </lineage>
</organism>
<accession>A0A4U0EYB0</accession>
<dbReference type="Proteomes" id="UP000307657">
    <property type="component" value="Unassembled WGS sequence"/>
</dbReference>
<comment type="caution">
    <text evidence="4">The sequence shown here is derived from an EMBL/GenBank/DDBJ whole genome shotgun (WGS) entry which is preliminary data.</text>
</comment>
<evidence type="ECO:0000259" key="3">
    <source>
        <dbReference type="Pfam" id="PF18962"/>
    </source>
</evidence>
<sequence>MKKTTILFLSFILSLNSIAQTDIDFESGTVNDYFDYDTNLFSVELKSNFEPYLNPSANISEIRYQSAATGNDAITLKVNPVNQSHNGVITFQINIASPFISPATVWLYNDAIGTSSRIEMNNITLNAWNEWFTANVGVADMDQIGPQYTNYNRLKIFLQKGTDQGTLLFALDNVQVQPHLLSTTDFEDVKFNFFPNPASESIQFESKKIIESVKLTNVVGKEVLSMTINAKKGKLDVLSLQSGLYFLEVNAQGKKKTIKIIKD</sequence>
<dbReference type="EMBL" id="SUPL01000002">
    <property type="protein sequence ID" value="TJY37061.1"/>
    <property type="molecule type" value="Genomic_DNA"/>
</dbReference>
<proteinExistence type="predicted"/>
<reference evidence="4 5" key="1">
    <citation type="submission" date="2019-04" db="EMBL/GenBank/DDBJ databases">
        <title>Lacinutrix sp. nov., isolated from marine water.</title>
        <authorList>
            <person name="Kim W."/>
        </authorList>
    </citation>
    <scope>NUCLEOTIDE SEQUENCE [LARGE SCALE GENOMIC DNA]</scope>
    <source>
        <strain evidence="4 5">CAU 1491</strain>
    </source>
</reference>
<evidence type="ECO:0000313" key="5">
    <source>
        <dbReference type="Proteomes" id="UP000307657"/>
    </source>
</evidence>
<feature type="chain" id="PRO_5020300912" evidence="2">
    <location>
        <begin position="20"/>
        <end position="263"/>
    </location>
</feature>
<keyword evidence="5" id="KW-1185">Reference proteome</keyword>
<evidence type="ECO:0000256" key="1">
    <source>
        <dbReference type="ARBA" id="ARBA00022729"/>
    </source>
</evidence>
<dbReference type="NCBIfam" id="TIGR04183">
    <property type="entry name" value="Por_Secre_tail"/>
    <property type="match status" value="1"/>
</dbReference>
<feature type="domain" description="Secretion system C-terminal sorting" evidence="3">
    <location>
        <begin position="194"/>
        <end position="261"/>
    </location>
</feature>
<protein>
    <submittedName>
        <fullName evidence="4">T9SS type A sorting domain-containing protein</fullName>
    </submittedName>
</protein>
<evidence type="ECO:0000313" key="4">
    <source>
        <dbReference type="EMBL" id="TJY37061.1"/>
    </source>
</evidence>
<dbReference type="InterPro" id="IPR026444">
    <property type="entry name" value="Secre_tail"/>
</dbReference>
<evidence type="ECO:0000256" key="2">
    <source>
        <dbReference type="SAM" id="SignalP"/>
    </source>
</evidence>
<name>A0A4U0EYB0_9FLAO</name>
<feature type="signal peptide" evidence="2">
    <location>
        <begin position="1"/>
        <end position="19"/>
    </location>
</feature>
<gene>
    <name evidence="4" type="ORF">E5167_03705</name>
</gene>
<dbReference type="AlphaFoldDB" id="A0A4U0EYB0"/>
<dbReference type="OrthoDB" id="1404271at2"/>